<dbReference type="InterPro" id="IPR005835">
    <property type="entry name" value="NTP_transferase_dom"/>
</dbReference>
<proteinExistence type="predicted"/>
<reference evidence="3" key="1">
    <citation type="journal article" date="2014" name="Int. J. Syst. Evol. Microbiol.">
        <title>Complete genome sequence of Corynebacterium casei LMG S-19264T (=DSM 44701T), isolated from a smear-ripened cheese.</title>
        <authorList>
            <consortium name="US DOE Joint Genome Institute (JGI-PGF)"/>
            <person name="Walter F."/>
            <person name="Albersmeier A."/>
            <person name="Kalinowski J."/>
            <person name="Ruckert C."/>
        </authorList>
    </citation>
    <scope>NUCLEOTIDE SEQUENCE</scope>
    <source>
        <strain evidence="3">CCM 7664</strain>
    </source>
</reference>
<dbReference type="Pfam" id="PF00483">
    <property type="entry name" value="NTP_transferase"/>
    <property type="match status" value="1"/>
</dbReference>
<protein>
    <submittedName>
        <fullName evidence="3">Mannose-1-phosphate guanylyltransferase</fullName>
    </submittedName>
</protein>
<name>A0A8J3AVJ9_9BURK</name>
<keyword evidence="4" id="KW-1185">Reference proteome</keyword>
<feature type="compositionally biased region" description="Polar residues" evidence="1">
    <location>
        <begin position="371"/>
        <end position="385"/>
    </location>
</feature>
<dbReference type="PANTHER" id="PTHR22572">
    <property type="entry name" value="SUGAR-1-PHOSPHATE GUANYL TRANSFERASE"/>
    <property type="match status" value="1"/>
</dbReference>
<dbReference type="InterPro" id="IPR011004">
    <property type="entry name" value="Trimer_LpxA-like_sf"/>
</dbReference>
<evidence type="ECO:0000259" key="2">
    <source>
        <dbReference type="Pfam" id="PF00483"/>
    </source>
</evidence>
<dbReference type="Proteomes" id="UP000627205">
    <property type="component" value="Unassembled WGS sequence"/>
</dbReference>
<feature type="region of interest" description="Disordered" evidence="1">
    <location>
        <begin position="357"/>
        <end position="432"/>
    </location>
</feature>
<dbReference type="InterPro" id="IPR050486">
    <property type="entry name" value="Mannose-1P_guanyltransferase"/>
</dbReference>
<dbReference type="Gene3D" id="3.90.550.10">
    <property type="entry name" value="Spore Coat Polysaccharide Biosynthesis Protein SpsA, Chain A"/>
    <property type="match status" value="1"/>
</dbReference>
<dbReference type="InterPro" id="IPR029044">
    <property type="entry name" value="Nucleotide-diphossugar_trans"/>
</dbReference>
<dbReference type="CDD" id="cd04181">
    <property type="entry name" value="NTP_transferase"/>
    <property type="match status" value="1"/>
</dbReference>
<feature type="compositionally biased region" description="Basic and acidic residues" evidence="1">
    <location>
        <begin position="357"/>
        <end position="369"/>
    </location>
</feature>
<comment type="caution">
    <text evidence="3">The sequence shown here is derived from an EMBL/GenBank/DDBJ whole genome shotgun (WGS) entry which is preliminary data.</text>
</comment>
<keyword evidence="3" id="KW-0548">Nucleotidyltransferase</keyword>
<gene>
    <name evidence="3" type="ORF">GCM10011430_12290</name>
</gene>
<dbReference type="Gene3D" id="2.160.10.10">
    <property type="entry name" value="Hexapeptide repeat proteins"/>
    <property type="match status" value="1"/>
</dbReference>
<feature type="domain" description="Nucleotidyl transferase" evidence="2">
    <location>
        <begin position="2"/>
        <end position="247"/>
    </location>
</feature>
<reference evidence="3" key="2">
    <citation type="submission" date="2020-09" db="EMBL/GenBank/DDBJ databases">
        <authorList>
            <person name="Sun Q."/>
            <person name="Sedlacek I."/>
        </authorList>
    </citation>
    <scope>NUCLEOTIDE SEQUENCE</scope>
    <source>
        <strain evidence="3">CCM 7664</strain>
    </source>
</reference>
<dbReference type="GO" id="GO:0016779">
    <property type="term" value="F:nucleotidyltransferase activity"/>
    <property type="evidence" value="ECO:0007669"/>
    <property type="project" value="UniProtKB-KW"/>
</dbReference>
<organism evidence="3 4">
    <name type="scientific">Oxalicibacterium solurbis</name>
    <dbReference type="NCBI Taxonomy" id="69280"/>
    <lineage>
        <taxon>Bacteria</taxon>
        <taxon>Pseudomonadati</taxon>
        <taxon>Pseudomonadota</taxon>
        <taxon>Betaproteobacteria</taxon>
        <taxon>Burkholderiales</taxon>
        <taxon>Oxalobacteraceae</taxon>
        <taxon>Oxalicibacterium</taxon>
    </lineage>
</organism>
<sequence>MKAMILAAGKGTRVQPLTYELPKPMIPILGKPVMEYLVEHLVKYGIRDIMVNVSYLHQKIEDYFGEGQRFGAQIGYSFEGYVNEEGEVVPRAVGSAGGMKKIQESGGFFDETTLVICGDALIDLDIKSALFEHRKKGAKVSIITKEVPREKSSDYGMVVTDDDGRVLSFQEKPKPQDAMSTAASTGIYIFEPEVLDLIPSGVEFDIGSQLFPLLVEKEIPFYAQKRFFNWIDIGNVKDYWAVSQSVLNGEMAHMTMPGTQIDDGIWVGLNTHIDWDGTTIEGPVYIGSGCTVEAGSTIIGPTWIGHGSQICSGSEVVRSVLFEYTRVSPESTMEELVVCRNYCVSREGEMRHVSECEDDHWRDARDRRSVTRSSKASADGSVKNQVQDEAKGAARNAATKDAVTKDAAKGAAAGSSAPNMPVNERSRAIGAV</sequence>
<dbReference type="AlphaFoldDB" id="A0A8J3AVJ9"/>
<evidence type="ECO:0000313" key="3">
    <source>
        <dbReference type="EMBL" id="GGI54055.1"/>
    </source>
</evidence>
<evidence type="ECO:0000256" key="1">
    <source>
        <dbReference type="SAM" id="MobiDB-lite"/>
    </source>
</evidence>
<keyword evidence="3" id="KW-0808">Transferase</keyword>
<evidence type="ECO:0000313" key="4">
    <source>
        <dbReference type="Proteomes" id="UP000627205"/>
    </source>
</evidence>
<dbReference type="SUPFAM" id="SSF53448">
    <property type="entry name" value="Nucleotide-diphospho-sugar transferases"/>
    <property type="match status" value="1"/>
</dbReference>
<dbReference type="EMBL" id="BMDP01000002">
    <property type="protein sequence ID" value="GGI54055.1"/>
    <property type="molecule type" value="Genomic_DNA"/>
</dbReference>
<accession>A0A8J3AVJ9</accession>
<dbReference type="SUPFAM" id="SSF51161">
    <property type="entry name" value="Trimeric LpxA-like enzymes"/>
    <property type="match status" value="1"/>
</dbReference>